<evidence type="ECO:0000256" key="47">
    <source>
        <dbReference type="SAM" id="Phobius"/>
    </source>
</evidence>
<evidence type="ECO:0000256" key="19">
    <source>
        <dbReference type="ARBA" id="ARBA00036347"/>
    </source>
</evidence>
<comment type="catalytic activity">
    <reaction evidence="15">
        <text>carnosine(out) + H(+)(out) = carnosine(in) + H(+)(in)</text>
        <dbReference type="Rhea" id="RHEA:64404"/>
        <dbReference type="ChEBI" id="CHEBI:15378"/>
        <dbReference type="ChEBI" id="CHEBI:57485"/>
    </reaction>
    <physiologicalReaction direction="left-to-right" evidence="15">
        <dbReference type="Rhea" id="RHEA:64405"/>
    </physiologicalReaction>
</comment>
<dbReference type="FunFam" id="1.20.1250.20:FF:000205">
    <property type="entry name" value="Solute carrier family 15 oligopeptide transporter member 1"/>
    <property type="match status" value="1"/>
</dbReference>
<comment type="catalytic activity">
    <reaction evidence="43">
        <text>L-methionyl-L-phenylalanyl-L-methionine(out) + H(+)(out) = L-methionyl-L-phenylalanyl-L-methionine(in) + H(+)(in)</text>
        <dbReference type="Rhea" id="RHEA:71719"/>
        <dbReference type="ChEBI" id="CHEBI:15378"/>
        <dbReference type="ChEBI" id="CHEBI:191211"/>
    </reaction>
    <physiologicalReaction direction="left-to-right" evidence="43">
        <dbReference type="Rhea" id="RHEA:71720"/>
    </physiologicalReaction>
</comment>
<feature type="transmembrane region" description="Helical" evidence="47">
    <location>
        <begin position="169"/>
        <end position="189"/>
    </location>
</feature>
<comment type="catalytic activity">
    <reaction evidence="38">
        <text>L-phenylalanyl-L-phenylalanine(out) + H(+)(out) = L-phenylalanyl-L-phenylalanine(in) + H(+)(in)</text>
        <dbReference type="Rhea" id="RHEA:71707"/>
        <dbReference type="ChEBI" id="CHEBI:15378"/>
        <dbReference type="ChEBI" id="CHEBI:191205"/>
    </reaction>
    <physiologicalReaction direction="left-to-right" evidence="38">
        <dbReference type="Rhea" id="RHEA:71708"/>
    </physiologicalReaction>
</comment>
<evidence type="ECO:0000256" key="17">
    <source>
        <dbReference type="ARBA" id="ARBA00036064"/>
    </source>
</evidence>
<evidence type="ECO:0000256" key="35">
    <source>
        <dbReference type="ARBA" id="ARBA00051459"/>
    </source>
</evidence>
<comment type="catalytic activity">
    <reaction evidence="44">
        <text>L-alanyl-L-leucyl-L-alanine(out) + H(+)(out) = L-alanyl-L-leucyl-L-alanine(in) + H(+)(in)</text>
        <dbReference type="Rhea" id="RHEA:71723"/>
        <dbReference type="ChEBI" id="CHEBI:15378"/>
        <dbReference type="ChEBI" id="CHEBI:191212"/>
    </reaction>
    <physiologicalReaction direction="left-to-right" evidence="44">
        <dbReference type="Rhea" id="RHEA:71724"/>
    </physiologicalReaction>
</comment>
<reference evidence="48" key="4">
    <citation type="submission" date="2025-08" db="UniProtKB">
        <authorList>
            <consortium name="Ensembl"/>
        </authorList>
    </citation>
    <scope>IDENTIFICATION</scope>
</reference>
<dbReference type="PANTHER" id="PTHR11654">
    <property type="entry name" value="OLIGOPEPTIDE TRANSPORTER-RELATED"/>
    <property type="match status" value="1"/>
</dbReference>
<evidence type="ECO:0000256" key="33">
    <source>
        <dbReference type="ARBA" id="ARBA00050915"/>
    </source>
</evidence>
<evidence type="ECO:0000256" key="26">
    <source>
        <dbReference type="ARBA" id="ARBA00042837"/>
    </source>
</evidence>
<comment type="catalytic activity">
    <reaction evidence="36">
        <text>L-alanyl-L-lysine(out) + H(+)(out) = L-alanyl-L-lysine(in) + H(+)(in)</text>
        <dbReference type="Rhea" id="RHEA:72611"/>
        <dbReference type="ChEBI" id="CHEBI:15378"/>
        <dbReference type="ChEBI" id="CHEBI:192470"/>
    </reaction>
    <physiologicalReaction direction="left-to-right" evidence="36">
        <dbReference type="Rhea" id="RHEA:72612"/>
    </physiologicalReaction>
</comment>
<comment type="catalytic activity">
    <reaction evidence="29">
        <text>L-alanyl-L-proline(out) + H(+)(out) = L-alanyl-L-proline(in) + H(+)(in)</text>
        <dbReference type="Rhea" id="RHEA:64420"/>
        <dbReference type="ChEBI" id="CHEBI:15378"/>
        <dbReference type="ChEBI" id="CHEBI:155848"/>
    </reaction>
    <physiologicalReaction direction="left-to-right" evidence="29">
        <dbReference type="Rhea" id="RHEA:64421"/>
    </physiologicalReaction>
</comment>
<dbReference type="GO" id="GO:0006857">
    <property type="term" value="P:oligopeptide transport"/>
    <property type="evidence" value="ECO:0007669"/>
    <property type="project" value="InterPro"/>
</dbReference>
<keyword evidence="8" id="KW-0571">Peptide transport</keyword>
<feature type="transmembrane region" description="Helical" evidence="47">
    <location>
        <begin position="288"/>
        <end position="306"/>
    </location>
</feature>
<evidence type="ECO:0000256" key="8">
    <source>
        <dbReference type="ARBA" id="ARBA00022856"/>
    </source>
</evidence>
<dbReference type="PROSITE" id="PS01023">
    <property type="entry name" value="PTR2_2"/>
    <property type="match status" value="1"/>
</dbReference>
<dbReference type="PROSITE" id="PS01022">
    <property type="entry name" value="PTR2_1"/>
    <property type="match status" value="1"/>
</dbReference>
<accession>A0A4W4HHV4</accession>
<dbReference type="Proteomes" id="UP000314983">
    <property type="component" value="Chromosome 1"/>
</dbReference>
<comment type="catalytic activity">
    <reaction evidence="18">
        <text>glycylglycyl-L-proline(out) + H(+)(out) = glycylglycyl-L-proline(in) + H(+)(in)</text>
        <dbReference type="Rhea" id="RHEA:64440"/>
        <dbReference type="ChEBI" id="CHEBI:15378"/>
        <dbReference type="ChEBI" id="CHEBI:155851"/>
    </reaction>
    <physiologicalReaction direction="left-to-right" evidence="18">
        <dbReference type="Rhea" id="RHEA:64441"/>
    </physiologicalReaction>
</comment>
<evidence type="ECO:0000256" key="32">
    <source>
        <dbReference type="ARBA" id="ARBA00050390"/>
    </source>
</evidence>
<feature type="compositionally biased region" description="Basic and acidic residues" evidence="46">
    <location>
        <begin position="657"/>
        <end position="669"/>
    </location>
</feature>
<comment type="catalytic activity">
    <reaction evidence="42">
        <text>L-alanyl-L-aspartate(out) + 2 H(+)(out) = L-alanyl-L-aspartate(in) + 2 H(+)(in)</text>
        <dbReference type="Rhea" id="RHEA:71695"/>
        <dbReference type="ChEBI" id="CHEBI:15378"/>
        <dbReference type="ChEBI" id="CHEBI:74363"/>
    </reaction>
    <physiologicalReaction direction="left-to-right" evidence="42">
        <dbReference type="Rhea" id="RHEA:71696"/>
    </physiologicalReaction>
</comment>
<feature type="transmembrane region" description="Helical" evidence="47">
    <location>
        <begin position="369"/>
        <end position="391"/>
    </location>
</feature>
<feature type="transmembrane region" description="Helical" evidence="47">
    <location>
        <begin position="536"/>
        <end position="556"/>
    </location>
</feature>
<feature type="transmembrane region" description="Helical" evidence="47">
    <location>
        <begin position="336"/>
        <end position="357"/>
    </location>
</feature>
<evidence type="ECO:0000256" key="45">
    <source>
        <dbReference type="RuleBase" id="RU003755"/>
    </source>
</evidence>
<comment type="catalytic activity">
    <reaction evidence="40">
        <text>L-leucyl-L-leucine(out) + H(+)(out) = L-leucyl-L-leucine(in) + H(+)(in)</text>
        <dbReference type="Rhea" id="RHEA:71715"/>
        <dbReference type="ChEBI" id="CHEBI:15378"/>
        <dbReference type="ChEBI" id="CHEBI:191208"/>
    </reaction>
    <physiologicalReaction direction="left-to-right" evidence="40">
        <dbReference type="Rhea" id="RHEA:71716"/>
    </physiologicalReaction>
</comment>
<evidence type="ECO:0000256" key="37">
    <source>
        <dbReference type="ARBA" id="ARBA00051580"/>
    </source>
</evidence>
<dbReference type="SUPFAM" id="SSF103473">
    <property type="entry name" value="MFS general substrate transporter"/>
    <property type="match status" value="1"/>
</dbReference>
<evidence type="ECO:0000256" key="29">
    <source>
        <dbReference type="ARBA" id="ARBA00050347"/>
    </source>
</evidence>
<evidence type="ECO:0000256" key="42">
    <source>
        <dbReference type="ARBA" id="ARBA00052370"/>
    </source>
</evidence>
<evidence type="ECO:0000256" key="21">
    <source>
        <dbReference type="ARBA" id="ARBA00036681"/>
    </source>
</evidence>
<dbReference type="InterPro" id="IPR000109">
    <property type="entry name" value="POT_fam"/>
</dbReference>
<comment type="catalytic activity">
    <reaction evidence="16">
        <text>glycyl-L-leucine(out) + H(+)(out) = glycyl-L-leucine(in) + H(+)(in)</text>
        <dbReference type="Rhea" id="RHEA:71675"/>
        <dbReference type="ChEBI" id="CHEBI:15378"/>
        <dbReference type="ChEBI" id="CHEBI:143163"/>
    </reaction>
    <physiologicalReaction direction="left-to-right" evidence="16">
        <dbReference type="Rhea" id="RHEA:71676"/>
    </physiologicalReaction>
</comment>
<dbReference type="AlphaFoldDB" id="A0A4W4HHV4"/>
<gene>
    <name evidence="48" type="primary">slc15a1b</name>
</gene>
<dbReference type="InterPro" id="IPR018456">
    <property type="entry name" value="PTR2_symporter_CS"/>
</dbReference>
<evidence type="ECO:0000256" key="30">
    <source>
        <dbReference type="ARBA" id="ARBA00050357"/>
    </source>
</evidence>
<evidence type="ECO:0000256" key="44">
    <source>
        <dbReference type="ARBA" id="ARBA00052590"/>
    </source>
</evidence>
<feature type="region of interest" description="Disordered" evidence="46">
    <location>
        <begin position="635"/>
        <end position="669"/>
    </location>
</feature>
<dbReference type="GeneTree" id="ENSGT00940000155995"/>
<evidence type="ECO:0000256" key="20">
    <source>
        <dbReference type="ARBA" id="ARBA00036515"/>
    </source>
</evidence>
<evidence type="ECO:0000256" key="9">
    <source>
        <dbReference type="ARBA" id="ARBA00022927"/>
    </source>
</evidence>
<feature type="transmembrane region" description="Helical" evidence="47">
    <location>
        <begin position="60"/>
        <end position="81"/>
    </location>
</feature>
<keyword evidence="9" id="KW-0653">Protein transport</keyword>
<evidence type="ECO:0000256" key="15">
    <source>
        <dbReference type="ARBA" id="ARBA00034998"/>
    </source>
</evidence>
<keyword evidence="10 47" id="KW-1133">Transmembrane helix</keyword>
<sequence>LSDKEEGKRKKSKSKVDCCGFPLSIFFIVVNEFCERFSYYGMKAVLVLYFRYFLQWDDDLATTIYHTFVALCYLTPILGAIVADSWLGKFKTIVYLSVVYTIGQAILAVSAIHDITDLDHNGKPDSMAFHVALSMVGLSLIALGTGGIKPCVSAFGGDQFEDQQEKQRSTFFSIFYISINAGSLLSTLITPILRAQECGINSQQKCYPLAFGVPAVLMAVALVVFIMGSNMYTKAAPKGNIMLEVCRCIGFAIKNRFQHRSKRYPKREHWMDWANEKYDKLLIAQVKIVLKVLFLYIPLPMFWALFDQQGSRWTLQATTMDGNFGAFKVEPDQMQIVNPLLILAMVPLVDSVVYPLTKKCGLNFTPLRRMTVGMFMAGLAFIAAALLQIQIDVSTYSHTHTHTHTHTRRVLCLHNCGMRTVLEQRNQVYTVCWNLSSGSRLVNGFEAEVNITAGSKDLGFIPQFGFSNYTQLPEGTSTFLISNRMGQICEYSQSLGFGSSYTLLIPGDFSFGPECAKTIRPIEDIKPNTVHMAWQIPQYFLMTTGEVVFSVTGLEFSYSQAPSNMKSVLQAGWLLTVAVGNIIVLIVAEAGQLPDQWAEYVLFASLLICVCVIFSIMAYFYTYIDPMEIEAQFAEGGPQDKEEKSKNLSMTDVIPASEDKKSEVKQSRI</sequence>
<evidence type="ECO:0000256" key="12">
    <source>
        <dbReference type="ARBA" id="ARBA00023180"/>
    </source>
</evidence>
<evidence type="ECO:0000256" key="10">
    <source>
        <dbReference type="ARBA" id="ARBA00022989"/>
    </source>
</evidence>
<evidence type="ECO:0000256" key="36">
    <source>
        <dbReference type="ARBA" id="ARBA00051565"/>
    </source>
</evidence>
<feature type="transmembrane region" description="Helical" evidence="47">
    <location>
        <begin position="568"/>
        <end position="588"/>
    </location>
</feature>
<evidence type="ECO:0000256" key="11">
    <source>
        <dbReference type="ARBA" id="ARBA00023136"/>
    </source>
</evidence>
<evidence type="ECO:0000256" key="1">
    <source>
        <dbReference type="ARBA" id="ARBA00004221"/>
    </source>
</evidence>
<comment type="catalytic activity">
    <reaction evidence="37">
        <text>L-alanyl-L-prolylglycine(out) + H(+)(out) = L-alanyl-L-prolylglycine(in) + H(+)(in)</text>
        <dbReference type="Rhea" id="RHEA:64432"/>
        <dbReference type="ChEBI" id="CHEBI:15378"/>
        <dbReference type="ChEBI" id="CHEBI:155849"/>
    </reaction>
    <physiologicalReaction direction="left-to-right" evidence="37">
        <dbReference type="Rhea" id="RHEA:64433"/>
    </physiologicalReaction>
</comment>
<evidence type="ECO:0000256" key="4">
    <source>
        <dbReference type="ARBA" id="ARBA00022448"/>
    </source>
</evidence>
<dbReference type="Pfam" id="PF00854">
    <property type="entry name" value="PTR2"/>
    <property type="match status" value="2"/>
</dbReference>
<evidence type="ECO:0000256" key="25">
    <source>
        <dbReference type="ARBA" id="ARBA00041329"/>
    </source>
</evidence>
<keyword evidence="11 47" id="KW-0472">Membrane</keyword>
<evidence type="ECO:0000256" key="6">
    <source>
        <dbReference type="ARBA" id="ARBA00022692"/>
    </source>
</evidence>
<comment type="catalytic activity">
    <reaction evidence="31">
        <text>L-lysyl-glycine(out) + H(+)(out) = L-lysyl-glycine(in) + H(+)(in)</text>
        <dbReference type="Rhea" id="RHEA:71679"/>
        <dbReference type="ChEBI" id="CHEBI:15378"/>
        <dbReference type="ChEBI" id="CHEBI:191202"/>
    </reaction>
    <physiologicalReaction direction="left-to-right" evidence="31">
        <dbReference type="Rhea" id="RHEA:71680"/>
    </physiologicalReaction>
    <physiologicalReaction direction="right-to-left" evidence="31">
        <dbReference type="Rhea" id="RHEA:71681"/>
    </physiologicalReaction>
</comment>
<comment type="catalytic activity">
    <reaction evidence="13">
        <text>glycyl-sarcosine(out) + H(+)(out) = glycyl-sarcosine(in) + H(+)(in)</text>
        <dbReference type="Rhea" id="RHEA:64396"/>
        <dbReference type="ChEBI" id="CHEBI:15378"/>
        <dbReference type="ChEBI" id="CHEBI:155838"/>
    </reaction>
    <physiologicalReaction direction="left-to-right" evidence="13">
        <dbReference type="Rhea" id="RHEA:64397"/>
    </physiologicalReaction>
</comment>
<keyword evidence="49" id="KW-1185">Reference proteome</keyword>
<reference evidence="48" key="3">
    <citation type="submission" date="2020-05" db="EMBL/GenBank/DDBJ databases">
        <title>Electrophorus electricus (electric eel) genome, fEleEle1, primary haplotype.</title>
        <authorList>
            <person name="Myers G."/>
            <person name="Meyer A."/>
            <person name="Fedrigo O."/>
            <person name="Formenti G."/>
            <person name="Rhie A."/>
            <person name="Tracey A."/>
            <person name="Sims Y."/>
            <person name="Jarvis E.D."/>
        </authorList>
    </citation>
    <scope>NUCLEOTIDE SEQUENCE [LARGE SCALE GENOMIC DNA]</scope>
</reference>
<comment type="subcellular location">
    <subcellularLocation>
        <location evidence="1">Apical cell membrane</location>
    </subcellularLocation>
    <subcellularLocation>
        <location evidence="2">Cell membrane</location>
        <topology evidence="2">Multi-pass membrane protein</topology>
    </subcellularLocation>
    <subcellularLocation>
        <location evidence="45">Membrane</location>
        <topology evidence="45">Multi-pass membrane protein</topology>
    </subcellularLocation>
</comment>
<evidence type="ECO:0000256" key="41">
    <source>
        <dbReference type="ARBA" id="ARBA00052153"/>
    </source>
</evidence>
<keyword evidence="5" id="KW-1003">Cell membrane</keyword>
<dbReference type="Gene3D" id="1.20.1250.20">
    <property type="entry name" value="MFS general substrate transporter like domains"/>
    <property type="match status" value="1"/>
</dbReference>
<evidence type="ECO:0000256" key="3">
    <source>
        <dbReference type="ARBA" id="ARBA00005982"/>
    </source>
</evidence>
<dbReference type="Ensembl" id="ENSEEET00000048821.2">
    <property type="protein sequence ID" value="ENSEEEP00000048291.2"/>
    <property type="gene ID" value="ENSEEEG00000022555.2"/>
</dbReference>
<feature type="transmembrane region" description="Helical" evidence="47">
    <location>
        <begin position="127"/>
        <end position="148"/>
    </location>
</feature>
<reference evidence="48" key="5">
    <citation type="submission" date="2025-09" db="UniProtKB">
        <authorList>
            <consortium name="Ensembl"/>
        </authorList>
    </citation>
    <scope>IDENTIFICATION</scope>
</reference>
<evidence type="ECO:0000256" key="22">
    <source>
        <dbReference type="ARBA" id="ARBA00036857"/>
    </source>
</evidence>
<feature type="transmembrane region" description="Helical" evidence="47">
    <location>
        <begin position="600"/>
        <end position="621"/>
    </location>
</feature>
<comment type="catalytic activity">
    <reaction evidence="22">
        <text>an L-amino acid tripeptide(out) + H(+)(out) = an L-amino acid tripeptide(in) + H(+)(in)</text>
        <dbReference type="Rhea" id="RHEA:64400"/>
        <dbReference type="ChEBI" id="CHEBI:15378"/>
        <dbReference type="ChEBI" id="CHEBI:155837"/>
    </reaction>
    <physiologicalReaction direction="left-to-right" evidence="22">
        <dbReference type="Rhea" id="RHEA:64401"/>
    </physiologicalReaction>
</comment>
<feature type="transmembrane region" description="Helical" evidence="47">
    <location>
        <begin position="93"/>
        <end position="115"/>
    </location>
</feature>
<evidence type="ECO:0000256" key="43">
    <source>
        <dbReference type="ARBA" id="ARBA00052549"/>
    </source>
</evidence>
<dbReference type="CDD" id="cd17412">
    <property type="entry name" value="MFS_SLC15A1"/>
    <property type="match status" value="1"/>
</dbReference>
<evidence type="ECO:0000256" key="16">
    <source>
        <dbReference type="ARBA" id="ARBA00035846"/>
    </source>
</evidence>
<protein>
    <recommendedName>
        <fullName evidence="24">Solute carrier family 15 member 1</fullName>
    </recommendedName>
    <alternativeName>
        <fullName evidence="27">Intestinal H(+)/peptide cotransporter</fullName>
    </alternativeName>
    <alternativeName>
        <fullName evidence="25">Oligopeptide transporter, small intestine isoform</fullName>
    </alternativeName>
    <alternativeName>
        <fullName evidence="26">Peptide transporter 1</fullName>
    </alternativeName>
</protein>
<evidence type="ECO:0000256" key="28">
    <source>
        <dbReference type="ARBA" id="ARBA00045775"/>
    </source>
</evidence>
<organism evidence="48 49">
    <name type="scientific">Electrophorus electricus</name>
    <name type="common">Electric eel</name>
    <name type="synonym">Gymnotus electricus</name>
    <dbReference type="NCBI Taxonomy" id="8005"/>
    <lineage>
        <taxon>Eukaryota</taxon>
        <taxon>Metazoa</taxon>
        <taxon>Chordata</taxon>
        <taxon>Craniata</taxon>
        <taxon>Vertebrata</taxon>
        <taxon>Euteleostomi</taxon>
        <taxon>Actinopterygii</taxon>
        <taxon>Neopterygii</taxon>
        <taxon>Teleostei</taxon>
        <taxon>Ostariophysi</taxon>
        <taxon>Gymnotiformes</taxon>
        <taxon>Gymnotoidei</taxon>
        <taxon>Gymnotidae</taxon>
        <taxon>Electrophorus</taxon>
    </lineage>
</organism>
<evidence type="ECO:0000256" key="23">
    <source>
        <dbReference type="ARBA" id="ARBA00036905"/>
    </source>
</evidence>
<feature type="transmembrane region" description="Helical" evidence="47">
    <location>
        <begin position="21"/>
        <end position="40"/>
    </location>
</feature>
<comment type="catalytic activity">
    <reaction evidence="17">
        <text>glycyl-L-glutamate(out) + 2 H(+)(out) = glycyl-L-glutamate(in) + 2 H(+)(in)</text>
        <dbReference type="Rhea" id="RHEA:71691"/>
        <dbReference type="ChEBI" id="CHEBI:15378"/>
        <dbReference type="ChEBI" id="CHEBI:73784"/>
    </reaction>
    <physiologicalReaction direction="left-to-right" evidence="17">
        <dbReference type="Rhea" id="RHEA:71692"/>
    </physiologicalReaction>
</comment>
<evidence type="ECO:0000256" key="46">
    <source>
        <dbReference type="SAM" id="MobiDB-lite"/>
    </source>
</evidence>
<evidence type="ECO:0000256" key="5">
    <source>
        <dbReference type="ARBA" id="ARBA00022475"/>
    </source>
</evidence>
<comment type="similarity">
    <text evidence="3 45">Belongs to the major facilitator superfamily. Proton-dependent oligopeptide transporter (POT/PTR) (TC 2.A.17) family.</text>
</comment>
<keyword evidence="12" id="KW-0325">Glycoprotein</keyword>
<dbReference type="GO" id="GO:0015031">
    <property type="term" value="P:protein transport"/>
    <property type="evidence" value="ECO:0007669"/>
    <property type="project" value="UniProtKB-KW"/>
</dbReference>
<evidence type="ECO:0000256" key="40">
    <source>
        <dbReference type="ARBA" id="ARBA00052105"/>
    </source>
</evidence>
<comment type="catalytic activity">
    <reaction evidence="23">
        <text>glycylglycyl-L-isoleucine(out) + H(+)(out) = glycylglycyl-L-isoleucine(in) + H(+)(in)</text>
        <dbReference type="Rhea" id="RHEA:64436"/>
        <dbReference type="ChEBI" id="CHEBI:15378"/>
        <dbReference type="ChEBI" id="CHEBI:155850"/>
    </reaction>
    <physiologicalReaction direction="left-to-right" evidence="23">
        <dbReference type="Rhea" id="RHEA:64437"/>
    </physiologicalReaction>
</comment>
<dbReference type="GO" id="GO:0016324">
    <property type="term" value="C:apical plasma membrane"/>
    <property type="evidence" value="ECO:0007669"/>
    <property type="project" value="UniProtKB-SubCell"/>
</dbReference>
<evidence type="ECO:0000256" key="18">
    <source>
        <dbReference type="ARBA" id="ARBA00036337"/>
    </source>
</evidence>
<evidence type="ECO:0000313" key="48">
    <source>
        <dbReference type="Ensembl" id="ENSEEEP00000048291.2"/>
    </source>
</evidence>
<reference evidence="49" key="1">
    <citation type="journal article" date="2014" name="Science">
        <title>Nonhuman genetics. Genomic basis for the convergent evolution of electric organs.</title>
        <authorList>
            <person name="Gallant J.R."/>
            <person name="Traeger L.L."/>
            <person name="Volkening J.D."/>
            <person name="Moffett H."/>
            <person name="Chen P.H."/>
            <person name="Novina C.D."/>
            <person name="Phillips G.N.Jr."/>
            <person name="Anand R."/>
            <person name="Wells G.B."/>
            <person name="Pinch M."/>
            <person name="Guth R."/>
            <person name="Unguez G.A."/>
            <person name="Albert J.S."/>
            <person name="Zakon H.H."/>
            <person name="Samanta M.P."/>
            <person name="Sussman M.R."/>
        </authorList>
    </citation>
    <scope>NUCLEOTIDE SEQUENCE [LARGE SCALE GENOMIC DNA]</scope>
</reference>
<comment type="catalytic activity">
    <reaction evidence="32">
        <text>L-alanyl-L-valine(out) + H(+)(out) = L-alanyl-L-valine(in) + H(+)(in)</text>
        <dbReference type="Rhea" id="RHEA:72615"/>
        <dbReference type="ChEBI" id="CHEBI:15378"/>
        <dbReference type="ChEBI" id="CHEBI:192471"/>
    </reaction>
    <physiologicalReaction direction="left-to-right" evidence="32">
        <dbReference type="Rhea" id="RHEA:72616"/>
    </physiologicalReaction>
</comment>
<comment type="catalytic activity">
    <reaction evidence="39">
        <text>N(alpha)-formyl-L-methionyl-L-leucyl-L-phenylalanine(out) + 2 H(+)(out) = N(alpha)-formyl-L-methionyl-L-leucyl-L-phenylalanine(in) + 2 H(+)(in)</text>
        <dbReference type="Rhea" id="RHEA:75399"/>
        <dbReference type="ChEBI" id="CHEBI:15378"/>
        <dbReference type="ChEBI" id="CHEBI:194314"/>
    </reaction>
</comment>
<keyword evidence="4 45" id="KW-0813">Transport</keyword>
<comment type="catalytic activity">
    <reaction evidence="33">
        <text>N-acetyl-D-muramoyl-L-alanyl-D-isoglutamine(out) + 2 H(+)(out) = N-acetyl-D-muramoyl-L-alanyl-D-isoglutamine(in) + 2 H(+)(in)</text>
        <dbReference type="Rhea" id="RHEA:64408"/>
        <dbReference type="ChEBI" id="CHEBI:15378"/>
        <dbReference type="ChEBI" id="CHEBI:155830"/>
    </reaction>
</comment>
<comment type="catalytic activity">
    <reaction evidence="35">
        <text>L-phenylalanyl-L-leucine(out) + H(+)(out) = L-phenylalanyl-L-leucine(in) + H(+)(in)</text>
        <dbReference type="Rhea" id="RHEA:71699"/>
        <dbReference type="ChEBI" id="CHEBI:15378"/>
        <dbReference type="ChEBI" id="CHEBI:190710"/>
    </reaction>
    <physiologicalReaction direction="left-to-right" evidence="35">
        <dbReference type="Rhea" id="RHEA:71700"/>
    </physiologicalReaction>
</comment>
<keyword evidence="7" id="KW-0769">Symport</keyword>
<comment type="catalytic activity">
    <reaction evidence="41">
        <text>L-leucyl-L-proline(out) + H(+)(out) = L-leucyl-L-proline(in) + H(+)(in)</text>
        <dbReference type="Rhea" id="RHEA:64424"/>
        <dbReference type="ChEBI" id="CHEBI:15378"/>
        <dbReference type="ChEBI" id="CHEBI:155847"/>
    </reaction>
    <physiologicalReaction direction="left-to-right" evidence="41">
        <dbReference type="Rhea" id="RHEA:64425"/>
    </physiologicalReaction>
</comment>
<comment type="function">
    <text evidence="28">Electrogenic proton-coupled amino-acid transporter that transports oligopeptides of 2 to 4 amino acids with a preference for dipeptides. Transports neutral and monovalently charged peptides with a proton to peptide stoichiometry of 1:1 or 2:1. Primarily responsible for the absorption of dietary di- and tripeptides from the small intestinal lumen. Mediates transepithelial transport of muramyl and N-formylated bacterial dipeptides contributing to recognition of pathogenic bacteria by the mucosal immune system.</text>
</comment>
<evidence type="ECO:0000256" key="14">
    <source>
        <dbReference type="ARBA" id="ARBA00023522"/>
    </source>
</evidence>
<evidence type="ECO:0000256" key="34">
    <source>
        <dbReference type="ARBA" id="ARBA00051307"/>
    </source>
</evidence>
<proteinExistence type="inferred from homology"/>
<comment type="catalytic activity">
    <reaction evidence="14">
        <text>a dipeptide(out) + H(+)(out) = a dipeptide(in) + H(+)(in)</text>
        <dbReference type="Rhea" id="RHEA:64392"/>
        <dbReference type="ChEBI" id="CHEBI:15378"/>
        <dbReference type="ChEBI" id="CHEBI:90799"/>
    </reaction>
    <physiologicalReaction direction="left-to-right" evidence="14">
        <dbReference type="Rhea" id="RHEA:64393"/>
    </physiologicalReaction>
</comment>
<dbReference type="InterPro" id="IPR036259">
    <property type="entry name" value="MFS_trans_sf"/>
</dbReference>
<comment type="catalytic activity">
    <reaction evidence="20">
        <text>glycyl-L-proline(out) + H(+)(out) = glycyl-L-proline(in) + H(+)(in)</text>
        <dbReference type="Rhea" id="RHEA:64428"/>
        <dbReference type="ChEBI" id="CHEBI:15378"/>
        <dbReference type="ChEBI" id="CHEBI:73779"/>
    </reaction>
    <physiologicalReaction direction="left-to-right" evidence="20">
        <dbReference type="Rhea" id="RHEA:64429"/>
    </physiologicalReaction>
</comment>
<evidence type="ECO:0000256" key="13">
    <source>
        <dbReference type="ARBA" id="ARBA00023494"/>
    </source>
</evidence>
<evidence type="ECO:0000256" key="27">
    <source>
        <dbReference type="ARBA" id="ARBA00043099"/>
    </source>
</evidence>
<keyword evidence="6 45" id="KW-0812">Transmembrane</keyword>
<feature type="transmembrane region" description="Helical" evidence="47">
    <location>
        <begin position="209"/>
        <end position="228"/>
    </location>
</feature>
<reference evidence="49" key="2">
    <citation type="journal article" date="2017" name="Sci. Adv.">
        <title>A tail of two voltages: Proteomic comparison of the three electric organs of the electric eel.</title>
        <authorList>
            <person name="Traeger L.L."/>
            <person name="Sabat G."/>
            <person name="Barrett-Wilt G.A."/>
            <person name="Wells G.B."/>
            <person name="Sussman M.R."/>
        </authorList>
    </citation>
    <scope>NUCLEOTIDE SEQUENCE [LARGE SCALE GENOMIC DNA]</scope>
</reference>
<evidence type="ECO:0000256" key="38">
    <source>
        <dbReference type="ARBA" id="ARBA00051804"/>
    </source>
</evidence>
<evidence type="ECO:0000256" key="39">
    <source>
        <dbReference type="ARBA" id="ARBA00052040"/>
    </source>
</evidence>
<comment type="catalytic activity">
    <reaction evidence="19">
        <text>glycyl-L-aspartate(out) + 2 H(+)(out) = glycyl-L-aspartate(in) + 2 H(+)(in)</text>
        <dbReference type="Rhea" id="RHEA:71687"/>
        <dbReference type="ChEBI" id="CHEBI:15378"/>
        <dbReference type="ChEBI" id="CHEBI:191204"/>
    </reaction>
    <physiologicalReaction direction="left-to-right" evidence="19">
        <dbReference type="Rhea" id="RHEA:71688"/>
    </physiologicalReaction>
    <physiologicalReaction direction="right-to-left" evidence="19">
        <dbReference type="Rhea" id="RHEA:71689"/>
    </physiologicalReaction>
</comment>
<name>A0A4W4HHV4_ELEEL</name>
<evidence type="ECO:0000313" key="49">
    <source>
        <dbReference type="Proteomes" id="UP000314983"/>
    </source>
</evidence>
<evidence type="ECO:0000256" key="7">
    <source>
        <dbReference type="ARBA" id="ARBA00022847"/>
    </source>
</evidence>
<dbReference type="FunFam" id="1.20.1250.20:FF:000049">
    <property type="entry name" value="Solute carrier family 15 member 2"/>
    <property type="match status" value="1"/>
</dbReference>
<evidence type="ECO:0000256" key="31">
    <source>
        <dbReference type="ARBA" id="ARBA00050377"/>
    </source>
</evidence>
<comment type="catalytic activity">
    <reaction evidence="34">
        <text>L-tyrosylglycine(out) + H(+)(out) = L-tyrosylglycine(in) + H(+)(in)</text>
        <dbReference type="Rhea" id="RHEA:71711"/>
        <dbReference type="ChEBI" id="CHEBI:15378"/>
        <dbReference type="ChEBI" id="CHEBI:191210"/>
    </reaction>
    <physiologicalReaction direction="left-to-right" evidence="34">
        <dbReference type="Rhea" id="RHEA:71712"/>
    </physiologicalReaction>
</comment>
<comment type="catalytic activity">
    <reaction evidence="21">
        <text>glycyl-L-glutamine(out) + H(+)(out) = glycyl-L-glutamine(in) + H(+)(in)</text>
        <dbReference type="Rhea" id="RHEA:71671"/>
        <dbReference type="ChEBI" id="CHEBI:15378"/>
        <dbReference type="ChEBI" id="CHEBI:74392"/>
    </reaction>
    <physiologicalReaction direction="left-to-right" evidence="21">
        <dbReference type="Rhea" id="RHEA:71672"/>
    </physiologicalReaction>
    <physiologicalReaction direction="right-to-left" evidence="21">
        <dbReference type="Rhea" id="RHEA:71673"/>
    </physiologicalReaction>
</comment>
<dbReference type="GO" id="GO:0015293">
    <property type="term" value="F:symporter activity"/>
    <property type="evidence" value="ECO:0007669"/>
    <property type="project" value="UniProtKB-KW"/>
</dbReference>
<comment type="catalytic activity">
    <reaction evidence="30">
        <text>L-aspartyl-glycine(out) + 2 H(+)(out) = L-aspartyl-glycine(in) + 2 H(+)(in)</text>
        <dbReference type="Rhea" id="RHEA:71683"/>
        <dbReference type="ChEBI" id="CHEBI:15378"/>
        <dbReference type="ChEBI" id="CHEBI:191203"/>
    </reaction>
    <physiologicalReaction direction="left-to-right" evidence="30">
        <dbReference type="Rhea" id="RHEA:71684"/>
    </physiologicalReaction>
</comment>
<evidence type="ECO:0000256" key="2">
    <source>
        <dbReference type="ARBA" id="ARBA00004651"/>
    </source>
</evidence>
<evidence type="ECO:0000256" key="24">
    <source>
        <dbReference type="ARBA" id="ARBA00041093"/>
    </source>
</evidence>